<reference evidence="12" key="1">
    <citation type="journal article" date="2019" name="Int. J. Syst. Evol. Microbiol.">
        <title>The Global Catalogue of Microorganisms (GCM) 10K type strain sequencing project: providing services to taxonomists for standard genome sequencing and annotation.</title>
        <authorList>
            <consortium name="The Broad Institute Genomics Platform"/>
            <consortium name="The Broad Institute Genome Sequencing Center for Infectious Disease"/>
            <person name="Wu L."/>
            <person name="Ma J."/>
        </authorList>
    </citation>
    <scope>NUCLEOTIDE SEQUENCE [LARGE SCALE GENOMIC DNA]</scope>
    <source>
        <strain evidence="12">CGMCC 4.7241</strain>
    </source>
</reference>
<keyword evidence="7 10" id="KW-0648">Protein biosynthesis</keyword>
<evidence type="ECO:0000256" key="7">
    <source>
        <dbReference type="ARBA" id="ARBA00022917"/>
    </source>
</evidence>
<dbReference type="NCBIfam" id="TIGR00467">
    <property type="entry name" value="lysS_arch"/>
    <property type="match status" value="1"/>
</dbReference>
<comment type="catalytic activity">
    <reaction evidence="9 10">
        <text>tRNA(Lys) + L-lysine + ATP = L-lysyl-tRNA(Lys) + AMP + diphosphate</text>
        <dbReference type="Rhea" id="RHEA:20792"/>
        <dbReference type="Rhea" id="RHEA-COMP:9696"/>
        <dbReference type="Rhea" id="RHEA-COMP:9697"/>
        <dbReference type="ChEBI" id="CHEBI:30616"/>
        <dbReference type="ChEBI" id="CHEBI:32551"/>
        <dbReference type="ChEBI" id="CHEBI:33019"/>
        <dbReference type="ChEBI" id="CHEBI:78442"/>
        <dbReference type="ChEBI" id="CHEBI:78529"/>
        <dbReference type="ChEBI" id="CHEBI:456215"/>
        <dbReference type="EC" id="6.1.1.6"/>
    </reaction>
</comment>
<proteinExistence type="inferred from homology"/>
<dbReference type="HAMAP" id="MF_00177">
    <property type="entry name" value="Lys_tRNA_synth_class1"/>
    <property type="match status" value="1"/>
</dbReference>
<evidence type="ECO:0000256" key="3">
    <source>
        <dbReference type="ARBA" id="ARBA00022490"/>
    </source>
</evidence>
<dbReference type="InterPro" id="IPR020751">
    <property type="entry name" value="aa-tRNA-synth_I_codon-bd_sub2"/>
</dbReference>
<dbReference type="PANTHER" id="PTHR37940:SF1">
    <property type="entry name" value="LYSINE--TRNA LIGASE"/>
    <property type="match status" value="1"/>
</dbReference>
<dbReference type="InterPro" id="IPR042078">
    <property type="entry name" value="Lys-tRNA-ligase_SC_fold"/>
</dbReference>
<evidence type="ECO:0000256" key="10">
    <source>
        <dbReference type="HAMAP-Rule" id="MF_00177"/>
    </source>
</evidence>
<evidence type="ECO:0000256" key="5">
    <source>
        <dbReference type="ARBA" id="ARBA00022741"/>
    </source>
</evidence>
<keyword evidence="6 10" id="KW-0067">ATP-binding</keyword>
<dbReference type="Gene3D" id="6.10.20.10">
    <property type="entry name" value="Lysine tRNA ligase, stem contact fold domain"/>
    <property type="match status" value="1"/>
</dbReference>
<keyword evidence="3 10" id="KW-0963">Cytoplasm</keyword>
<feature type="short sequence motif" description="'HIGH' region" evidence="10">
    <location>
        <begin position="34"/>
        <end position="42"/>
    </location>
</feature>
<dbReference type="EC" id="6.1.1.6" evidence="10"/>
<dbReference type="PANTHER" id="PTHR37940">
    <property type="entry name" value="LYSINE--TRNA LIGASE"/>
    <property type="match status" value="1"/>
</dbReference>
<evidence type="ECO:0000256" key="4">
    <source>
        <dbReference type="ARBA" id="ARBA00022598"/>
    </source>
</evidence>
<evidence type="ECO:0000256" key="9">
    <source>
        <dbReference type="ARBA" id="ARBA00048573"/>
    </source>
</evidence>
<comment type="caution">
    <text evidence="10">Lacks conserved residue(s) required for the propagation of feature annotation.</text>
</comment>
<gene>
    <name evidence="10 11" type="primary">lysS</name>
    <name evidence="11" type="ORF">ACFOUW_23625</name>
</gene>
<dbReference type="Pfam" id="PF01921">
    <property type="entry name" value="tRNA-synt_1f"/>
    <property type="match status" value="1"/>
</dbReference>
<evidence type="ECO:0000256" key="1">
    <source>
        <dbReference type="ARBA" id="ARBA00004496"/>
    </source>
</evidence>
<dbReference type="PROSITE" id="PS00178">
    <property type="entry name" value="AA_TRNA_LIGASE_I"/>
    <property type="match status" value="1"/>
</dbReference>
<keyword evidence="8 10" id="KW-0030">Aminoacyl-tRNA synthetase</keyword>
<feature type="short sequence motif" description="'KMSKS' region" evidence="10">
    <location>
        <begin position="284"/>
        <end position="288"/>
    </location>
</feature>
<dbReference type="InterPro" id="IPR002904">
    <property type="entry name" value="Lys-tRNA-ligase"/>
</dbReference>
<dbReference type="Proteomes" id="UP001595699">
    <property type="component" value="Unassembled WGS sequence"/>
</dbReference>
<evidence type="ECO:0000256" key="8">
    <source>
        <dbReference type="ARBA" id="ARBA00023146"/>
    </source>
</evidence>
<dbReference type="InterPro" id="IPR014729">
    <property type="entry name" value="Rossmann-like_a/b/a_fold"/>
</dbReference>
<dbReference type="RefSeq" id="WP_205120954.1">
    <property type="nucleotide sequence ID" value="NZ_JAFBCM010000001.1"/>
</dbReference>
<evidence type="ECO:0000256" key="6">
    <source>
        <dbReference type="ARBA" id="ARBA00022840"/>
    </source>
</evidence>
<name>A0ABV7YGB6_9ACTN</name>
<evidence type="ECO:0000313" key="11">
    <source>
        <dbReference type="EMBL" id="MFC3763849.1"/>
    </source>
</evidence>
<keyword evidence="4 10" id="KW-0436">Ligase</keyword>
<dbReference type="Gene3D" id="3.40.50.620">
    <property type="entry name" value="HUPs"/>
    <property type="match status" value="2"/>
</dbReference>
<keyword evidence="5 10" id="KW-0547">Nucleotide-binding</keyword>
<protein>
    <recommendedName>
        <fullName evidence="10">Lysine--tRNA ligase</fullName>
        <ecNumber evidence="10">6.1.1.6</ecNumber>
    </recommendedName>
    <alternativeName>
        <fullName evidence="10">Lysyl-tRNA synthetase</fullName>
        <shortName evidence="10">LysRS</shortName>
    </alternativeName>
</protein>
<dbReference type="Gene3D" id="1.10.10.350">
    <property type="match status" value="1"/>
</dbReference>
<keyword evidence="12" id="KW-1185">Reference proteome</keyword>
<comment type="subcellular location">
    <subcellularLocation>
        <location evidence="1 10">Cytoplasm</location>
    </subcellularLocation>
</comment>
<comment type="similarity">
    <text evidence="2 10">Belongs to the class-I aminoacyl-tRNA synthetase family.</text>
</comment>
<dbReference type="SUPFAM" id="SSF48163">
    <property type="entry name" value="An anticodon-binding domain of class I aminoacyl-tRNA synthetases"/>
    <property type="match status" value="1"/>
</dbReference>
<sequence>MQSHDWIVRTADDVIAAAQERQADPIVCASGISPSGPVHLGNLRELTTQHFVAEEIKRRGVPCEHLLFWDDYDRLRKIPAGVPPEFAEHLGRPLTGVPDPWGEYASWAERFATPVRDAIRQLGMDIREIFQTERYAAGAYTGPVVRAMRERDTIRDVLARYRTKGKERTDEEYWPYRVYCQTCGRDTTSITHYDDATTALAYTCECGHTGGFVLETTNSGKLFFKVDWPMRWAAVPVTFEAAGADHSSPGSTMTVGSELCRKVFGAEPPVYLGYAFVGIRGASKLSSSAGAVPTPADGLRVIEAPILRWLYERRRPNQSITIDFGSEITRLYDEWDRLDDPTAYERATRTTTTELPQPAKRIPWRLLTSVLDLTAGDDAQLLRILRDVDADSKELALADLEPRLSRARAWVAEHLPEEARTHVRTEPDSERLSALSERESRALATLLDRLEDDWSLVGLTTLVYGVPKLVRGLPIDAPPTAELKQDQRAFFALVYTLLVGRDTGPRLPTLLLALGPDRIRGLLSYHTG</sequence>
<dbReference type="InterPro" id="IPR001412">
    <property type="entry name" value="aa-tRNA-synth_I_CS"/>
</dbReference>
<evidence type="ECO:0000256" key="2">
    <source>
        <dbReference type="ARBA" id="ARBA00005594"/>
    </source>
</evidence>
<dbReference type="GO" id="GO:0004824">
    <property type="term" value="F:lysine-tRNA ligase activity"/>
    <property type="evidence" value="ECO:0007669"/>
    <property type="project" value="UniProtKB-EC"/>
</dbReference>
<accession>A0ABV7YGB6</accession>
<comment type="caution">
    <text evidence="11">The sequence shown here is derived from an EMBL/GenBank/DDBJ whole genome shotgun (WGS) entry which is preliminary data.</text>
</comment>
<evidence type="ECO:0000313" key="12">
    <source>
        <dbReference type="Proteomes" id="UP001595699"/>
    </source>
</evidence>
<dbReference type="EMBL" id="JBHRZH010000021">
    <property type="protein sequence ID" value="MFC3763849.1"/>
    <property type="molecule type" value="Genomic_DNA"/>
</dbReference>
<dbReference type="InterPro" id="IPR008925">
    <property type="entry name" value="aa_tRNA-synth_I_cd-bd_sf"/>
</dbReference>
<organism evidence="11 12">
    <name type="scientific">Tenggerimyces flavus</name>
    <dbReference type="NCBI Taxonomy" id="1708749"/>
    <lineage>
        <taxon>Bacteria</taxon>
        <taxon>Bacillati</taxon>
        <taxon>Actinomycetota</taxon>
        <taxon>Actinomycetes</taxon>
        <taxon>Propionibacteriales</taxon>
        <taxon>Nocardioidaceae</taxon>
        <taxon>Tenggerimyces</taxon>
    </lineage>
</organism>
<dbReference type="SUPFAM" id="SSF52374">
    <property type="entry name" value="Nucleotidylyl transferase"/>
    <property type="match status" value="1"/>
</dbReference>